<dbReference type="GO" id="GO:0006749">
    <property type="term" value="P:glutathione metabolic process"/>
    <property type="evidence" value="ECO:0007669"/>
    <property type="project" value="TreeGrafter"/>
</dbReference>
<proteinExistence type="predicted"/>
<dbReference type="EMBL" id="JADZLT010000051">
    <property type="protein sequence ID" value="MBH0238755.1"/>
    <property type="molecule type" value="Genomic_DNA"/>
</dbReference>
<dbReference type="AlphaFoldDB" id="A0A931I1Z0"/>
<evidence type="ECO:0000313" key="2">
    <source>
        <dbReference type="EMBL" id="MBH0238755.1"/>
    </source>
</evidence>
<evidence type="ECO:0000313" key="3">
    <source>
        <dbReference type="Proteomes" id="UP000631694"/>
    </source>
</evidence>
<name>A0A931I1Z0_9HYPH</name>
<dbReference type="GO" id="GO:0005829">
    <property type="term" value="C:cytosol"/>
    <property type="evidence" value="ECO:0007669"/>
    <property type="project" value="TreeGrafter"/>
</dbReference>
<gene>
    <name evidence="2" type="ORF">I5731_13040</name>
</gene>
<organism evidence="2 3">
    <name type="scientific">Methylobrevis albus</name>
    <dbReference type="NCBI Taxonomy" id="2793297"/>
    <lineage>
        <taxon>Bacteria</taxon>
        <taxon>Pseudomonadati</taxon>
        <taxon>Pseudomonadota</taxon>
        <taxon>Alphaproteobacteria</taxon>
        <taxon>Hyphomicrobiales</taxon>
        <taxon>Pleomorphomonadaceae</taxon>
        <taxon>Methylobrevis</taxon>
    </lineage>
</organism>
<dbReference type="GO" id="GO:0017168">
    <property type="term" value="F:5-oxoprolinase (ATP-hydrolyzing) activity"/>
    <property type="evidence" value="ECO:0007669"/>
    <property type="project" value="TreeGrafter"/>
</dbReference>
<sequence length="587" mass="61439">MTIAQTVPAGSGTAGGSAADAVTHEVITGKLLATVDEMAIVLARASMSPVVYEVLDFACGICDAAGDLVAQTNGITIFTGTFSHQVRFLRARFGADMAPGDTFLTNDPFEGGTHACDFAIVRPIFAEGAIVGYGIAVAHLLDVGGAVAGSLPPDATSVFQEGLRLSGVRLTRGDRLIDDIVRIITENVRLPQLAMGDVNAELAAVRIAERRLGETIEKYGAAAVQRTFGRLIATSEARARAVIAALPDGDYSATDVIDGDGATEAPIPVCVTVRIRGSEIEADFTGSSPARAAPINCSRGALTSAVKTVMKALVAPQEPSNEGWFRPLTVTAPPGTVFTAEKPSPTGWYYEGAAMASELVWKALAPLAPQRFPAGTYMSLCATYIAGSGPDGLFVHIEPQNGGWGATRHRDGASGMIAITDGDTYNYSVELLEAKFPLMVTRYDFNVEDGTGAGEHRGGFGLVRDYEIETDDAVLYGSFGRTATRPWGAEGGEAGSLNGMEVRRGGSARRLTRPARFQLQRGDQVSIVTGGGGGWGAPQGRDPELVARDVRDGLVSVALARDTYGVVVDPATGRLDAAATAELRSAR</sequence>
<dbReference type="InterPro" id="IPR045079">
    <property type="entry name" value="Oxoprolinase-like"/>
</dbReference>
<dbReference type="PANTHER" id="PTHR11365:SF23">
    <property type="entry name" value="HYPOTHETICAL 5-OXOPROLINASE (EUROFUNG)-RELATED"/>
    <property type="match status" value="1"/>
</dbReference>
<dbReference type="PANTHER" id="PTHR11365">
    <property type="entry name" value="5-OXOPROLINASE RELATED"/>
    <property type="match status" value="1"/>
</dbReference>
<reference evidence="2" key="1">
    <citation type="submission" date="2020-12" db="EMBL/GenBank/DDBJ databases">
        <title>Methylobrevis albus sp. nov., isolated from fresh water lack sediment.</title>
        <authorList>
            <person name="Zou Q."/>
        </authorList>
    </citation>
    <scope>NUCLEOTIDE SEQUENCE</scope>
    <source>
        <strain evidence="2">L22</strain>
    </source>
</reference>
<comment type="caution">
    <text evidence="2">The sequence shown here is derived from an EMBL/GenBank/DDBJ whole genome shotgun (WGS) entry which is preliminary data.</text>
</comment>
<dbReference type="RefSeq" id="WP_197311840.1">
    <property type="nucleotide sequence ID" value="NZ_JADZLT010000051.1"/>
</dbReference>
<dbReference type="Proteomes" id="UP000631694">
    <property type="component" value="Unassembled WGS sequence"/>
</dbReference>
<feature type="domain" description="Hydantoinase B/oxoprolinase" evidence="1">
    <location>
        <begin position="20"/>
        <end position="538"/>
    </location>
</feature>
<protein>
    <submittedName>
        <fullName evidence="2">Hydantoinase B/oxoprolinase family protein</fullName>
    </submittedName>
</protein>
<evidence type="ECO:0000259" key="1">
    <source>
        <dbReference type="Pfam" id="PF02538"/>
    </source>
</evidence>
<keyword evidence="3" id="KW-1185">Reference proteome</keyword>
<accession>A0A931I1Z0</accession>
<dbReference type="InterPro" id="IPR003692">
    <property type="entry name" value="Hydantoinase_B"/>
</dbReference>
<dbReference type="Pfam" id="PF02538">
    <property type="entry name" value="Hydantoinase_B"/>
    <property type="match status" value="1"/>
</dbReference>